<evidence type="ECO:0000313" key="1">
    <source>
        <dbReference type="EMBL" id="MCR2834814.1"/>
    </source>
</evidence>
<dbReference type="EMBL" id="JANKHH010000007">
    <property type="protein sequence ID" value="MCR2834814.1"/>
    <property type="molecule type" value="Genomic_DNA"/>
</dbReference>
<keyword evidence="2" id="KW-1185">Reference proteome</keyword>
<gene>
    <name evidence="1" type="ORF">NSO95_12765</name>
</gene>
<name>A0ABT1XT23_9SPHN</name>
<protein>
    <recommendedName>
        <fullName evidence="3">Autotransporter outer membrane beta-barrel domain-containing protein</fullName>
    </recommendedName>
</protein>
<organism evidence="1 2">
    <name type="scientific">Parerythrobacter lacustris</name>
    <dbReference type="NCBI Taxonomy" id="2969984"/>
    <lineage>
        <taxon>Bacteria</taxon>
        <taxon>Pseudomonadati</taxon>
        <taxon>Pseudomonadota</taxon>
        <taxon>Alphaproteobacteria</taxon>
        <taxon>Sphingomonadales</taxon>
        <taxon>Erythrobacteraceae</taxon>
        <taxon>Parerythrobacter</taxon>
    </lineage>
</organism>
<evidence type="ECO:0000313" key="2">
    <source>
        <dbReference type="Proteomes" id="UP001206067"/>
    </source>
</evidence>
<accession>A0ABT1XT23</accession>
<dbReference type="RefSeq" id="WP_257596658.1">
    <property type="nucleotide sequence ID" value="NZ_JANKHH010000007.1"/>
</dbReference>
<dbReference type="Proteomes" id="UP001206067">
    <property type="component" value="Unassembled WGS sequence"/>
</dbReference>
<evidence type="ECO:0008006" key="3">
    <source>
        <dbReference type="Google" id="ProtNLM"/>
    </source>
</evidence>
<comment type="caution">
    <text evidence="1">The sequence shown here is derived from an EMBL/GenBank/DDBJ whole genome shotgun (WGS) entry which is preliminary data.</text>
</comment>
<reference evidence="1 2" key="1">
    <citation type="submission" date="2022-08" db="EMBL/GenBank/DDBJ databases">
        <title>Polyphasic taxonomy analysis of Qipengyuania sp.RS5-5.</title>
        <authorList>
            <person name="Xamxidin M."/>
            <person name="Wu M."/>
        </authorList>
    </citation>
    <scope>NUCLEOTIDE SEQUENCE [LARGE SCALE GENOMIC DNA]</scope>
    <source>
        <strain evidence="1 2">RS5-5</strain>
    </source>
</reference>
<sequence length="327" mass="34606">MQRSAEIAVAVGSQTSSEEGPSAALSDPLQAEQFFALKTMAETGTPAERGMLVSRHRSVEVLAGHQMMWMAAMSQFPVSSDVAALLRQTSFPAYIEDANAGFERPTVTRQNRWSLDGWMLYRPDSGTPGFTGGIPTSYGASQAGVVVNFSLAPTDRHLPRIYVRGTQALVGARETEAAFGLSARPVPSIPVRAMAEMRVQRVSGDNRLRPAIVAVSEMTPVKLPLGARGEVYAQAGYVGGDFATPFVDGQARITREVAKIELGQVDVGTGLWGGAQNGAARLDVGPTASIHTRVGEVPARLSVDYRERLAGDAAPGSGVAVTFSVGF</sequence>
<proteinExistence type="predicted"/>